<keyword evidence="3" id="KW-1185">Reference proteome</keyword>
<keyword evidence="1" id="KW-0732">Signal</keyword>
<gene>
    <name evidence="2" type="ORF">ACN38_g1736</name>
</gene>
<dbReference type="EMBL" id="LHQQ01000018">
    <property type="protein sequence ID" value="KOS47247.1"/>
    <property type="molecule type" value="Genomic_DNA"/>
</dbReference>
<comment type="caution">
    <text evidence="2">The sequence shown here is derived from an EMBL/GenBank/DDBJ whole genome shotgun (WGS) entry which is preliminary data.</text>
</comment>
<evidence type="ECO:0000313" key="2">
    <source>
        <dbReference type="EMBL" id="KOS47247.1"/>
    </source>
</evidence>
<feature type="chain" id="PRO_5005819599" description="Secreted protein" evidence="1">
    <location>
        <begin position="24"/>
        <end position="81"/>
    </location>
</feature>
<dbReference type="AlphaFoldDB" id="A0A0M8PB28"/>
<evidence type="ECO:0000313" key="3">
    <source>
        <dbReference type="Proteomes" id="UP000037696"/>
    </source>
</evidence>
<name>A0A0M8PB28_9EURO</name>
<proteinExistence type="predicted"/>
<accession>A0A0M8PB28</accession>
<sequence length="81" mass="9031">MLYIHSSLVSFLFFLFFYPQASVTYYSPTVSLILLAKPKNIPGISQVGKIIVSAYGVQVQVHRHIHHVPIVAGRSGALHRI</sequence>
<evidence type="ECO:0008006" key="4">
    <source>
        <dbReference type="Google" id="ProtNLM"/>
    </source>
</evidence>
<dbReference type="Proteomes" id="UP000037696">
    <property type="component" value="Unassembled WGS sequence"/>
</dbReference>
<organism evidence="2 3">
    <name type="scientific">Penicillium nordicum</name>
    <dbReference type="NCBI Taxonomy" id="229535"/>
    <lineage>
        <taxon>Eukaryota</taxon>
        <taxon>Fungi</taxon>
        <taxon>Dikarya</taxon>
        <taxon>Ascomycota</taxon>
        <taxon>Pezizomycotina</taxon>
        <taxon>Eurotiomycetes</taxon>
        <taxon>Eurotiomycetidae</taxon>
        <taxon>Eurotiales</taxon>
        <taxon>Aspergillaceae</taxon>
        <taxon>Penicillium</taxon>
    </lineage>
</organism>
<reference evidence="2 3" key="1">
    <citation type="submission" date="2015-08" db="EMBL/GenBank/DDBJ databases">
        <title>Genome sequencing of Penicillium nordicum.</title>
        <authorList>
            <person name="Nguyen H.D."/>
            <person name="Seifert K.A."/>
        </authorList>
    </citation>
    <scope>NUCLEOTIDE SEQUENCE [LARGE SCALE GENOMIC DNA]</scope>
    <source>
        <strain evidence="2 3">DAOMC 185683</strain>
    </source>
</reference>
<feature type="signal peptide" evidence="1">
    <location>
        <begin position="1"/>
        <end position="23"/>
    </location>
</feature>
<protein>
    <recommendedName>
        <fullName evidence="4">Secreted protein</fullName>
    </recommendedName>
</protein>
<evidence type="ECO:0000256" key="1">
    <source>
        <dbReference type="SAM" id="SignalP"/>
    </source>
</evidence>